<feature type="transmembrane region" description="Helical" evidence="12">
    <location>
        <begin position="20"/>
        <end position="42"/>
    </location>
</feature>
<dbReference type="GO" id="GO:0005891">
    <property type="term" value="C:voltage-gated calcium channel complex"/>
    <property type="evidence" value="ECO:0007669"/>
    <property type="project" value="TreeGrafter"/>
</dbReference>
<dbReference type="GO" id="GO:0098703">
    <property type="term" value="P:calcium ion import across plasma membrane"/>
    <property type="evidence" value="ECO:0007669"/>
    <property type="project" value="TreeGrafter"/>
</dbReference>
<dbReference type="GO" id="GO:0008331">
    <property type="term" value="F:high voltage-gated calcium channel activity"/>
    <property type="evidence" value="ECO:0007669"/>
    <property type="project" value="TreeGrafter"/>
</dbReference>
<evidence type="ECO:0000256" key="9">
    <source>
        <dbReference type="ARBA" id="ARBA00023065"/>
    </source>
</evidence>
<dbReference type="Proteomes" id="UP000091820">
    <property type="component" value="Unassembled WGS sequence"/>
</dbReference>
<name>A0A1A9WJ53_9MUSC</name>
<organism evidence="14 15">
    <name type="scientific">Glossina brevipalpis</name>
    <dbReference type="NCBI Taxonomy" id="37001"/>
    <lineage>
        <taxon>Eukaryota</taxon>
        <taxon>Metazoa</taxon>
        <taxon>Ecdysozoa</taxon>
        <taxon>Arthropoda</taxon>
        <taxon>Hexapoda</taxon>
        <taxon>Insecta</taxon>
        <taxon>Pterygota</taxon>
        <taxon>Neoptera</taxon>
        <taxon>Endopterygota</taxon>
        <taxon>Diptera</taxon>
        <taxon>Brachycera</taxon>
        <taxon>Muscomorpha</taxon>
        <taxon>Hippoboscoidea</taxon>
        <taxon>Glossinidae</taxon>
        <taxon>Glossina</taxon>
    </lineage>
</organism>
<sequence length="101" mass="11101">MGFVHPISDLKFLNKFEHFFTVVFTVELLLKLIVYGIVLHGGGFCRSAFNLLDLLIVCVSLVSIGFSSNAISVVKILRLLRVLGPLRAISRAKGLKISVNS</sequence>
<dbReference type="InterPro" id="IPR050599">
    <property type="entry name" value="VDCC_alpha-1_subunit"/>
</dbReference>
<dbReference type="Gene3D" id="1.20.120.350">
    <property type="entry name" value="Voltage-gated potassium channels. Chain C"/>
    <property type="match status" value="1"/>
</dbReference>
<dbReference type="VEuPathDB" id="VectorBase:GBRI021739"/>
<keyword evidence="7" id="KW-0851">Voltage-gated channel</keyword>
<evidence type="ECO:0000256" key="12">
    <source>
        <dbReference type="SAM" id="Phobius"/>
    </source>
</evidence>
<dbReference type="AlphaFoldDB" id="A0A1A9WJ53"/>
<evidence type="ECO:0000256" key="8">
    <source>
        <dbReference type="ARBA" id="ARBA00022989"/>
    </source>
</evidence>
<feature type="domain" description="Ion transport" evidence="13">
    <location>
        <begin position="11"/>
        <end position="100"/>
    </location>
</feature>
<evidence type="ECO:0000313" key="14">
    <source>
        <dbReference type="EnsemblMetazoa" id="GBRI021739-PA"/>
    </source>
</evidence>
<evidence type="ECO:0000256" key="10">
    <source>
        <dbReference type="ARBA" id="ARBA00023136"/>
    </source>
</evidence>
<evidence type="ECO:0000256" key="11">
    <source>
        <dbReference type="ARBA" id="ARBA00023303"/>
    </source>
</evidence>
<dbReference type="EnsemblMetazoa" id="GBRI021739-RA">
    <property type="protein sequence ID" value="GBRI021739-PA"/>
    <property type="gene ID" value="GBRI021739"/>
</dbReference>
<dbReference type="PANTHER" id="PTHR45628:SF1">
    <property type="entry name" value="VOLTAGE-DEPENDENT CALCIUM CHANNEL TYPE D SUBUNIT ALPHA-1"/>
    <property type="match status" value="1"/>
</dbReference>
<evidence type="ECO:0000256" key="5">
    <source>
        <dbReference type="ARBA" id="ARBA00022692"/>
    </source>
</evidence>
<protein>
    <recommendedName>
        <fullName evidence="13">Ion transport domain-containing protein</fullName>
    </recommendedName>
</protein>
<keyword evidence="2" id="KW-0813">Transport</keyword>
<accession>A0A1A9WJ53</accession>
<evidence type="ECO:0000313" key="15">
    <source>
        <dbReference type="Proteomes" id="UP000091820"/>
    </source>
</evidence>
<comment type="subcellular location">
    <subcellularLocation>
        <location evidence="1">Membrane</location>
        <topology evidence="1">Multi-pass membrane protein</topology>
    </subcellularLocation>
</comment>
<dbReference type="SUPFAM" id="SSF81324">
    <property type="entry name" value="Voltage-gated potassium channels"/>
    <property type="match status" value="1"/>
</dbReference>
<dbReference type="STRING" id="37001.A0A1A9WJ53"/>
<keyword evidence="6" id="KW-0106">Calcium</keyword>
<evidence type="ECO:0000256" key="7">
    <source>
        <dbReference type="ARBA" id="ARBA00022882"/>
    </source>
</evidence>
<evidence type="ECO:0000256" key="2">
    <source>
        <dbReference type="ARBA" id="ARBA00022448"/>
    </source>
</evidence>
<keyword evidence="11" id="KW-0407">Ion channel</keyword>
<keyword evidence="3" id="KW-0109">Calcium transport</keyword>
<keyword evidence="9" id="KW-0406">Ion transport</keyword>
<evidence type="ECO:0000256" key="1">
    <source>
        <dbReference type="ARBA" id="ARBA00004141"/>
    </source>
</evidence>
<dbReference type="PANTHER" id="PTHR45628">
    <property type="entry name" value="VOLTAGE-DEPENDENT CALCIUM CHANNEL TYPE A SUBUNIT ALPHA-1"/>
    <property type="match status" value="1"/>
</dbReference>
<keyword evidence="4" id="KW-0107">Calcium channel</keyword>
<keyword evidence="15" id="KW-1185">Reference proteome</keyword>
<keyword evidence="5 12" id="KW-0812">Transmembrane</keyword>
<feature type="transmembrane region" description="Helical" evidence="12">
    <location>
        <begin position="54"/>
        <end position="77"/>
    </location>
</feature>
<evidence type="ECO:0000256" key="3">
    <source>
        <dbReference type="ARBA" id="ARBA00022568"/>
    </source>
</evidence>
<reference evidence="15" key="1">
    <citation type="submission" date="2014-03" db="EMBL/GenBank/DDBJ databases">
        <authorList>
            <person name="Aksoy S."/>
            <person name="Warren W."/>
            <person name="Wilson R.K."/>
        </authorList>
    </citation>
    <scope>NUCLEOTIDE SEQUENCE [LARGE SCALE GENOMIC DNA]</scope>
    <source>
        <strain evidence="15">IAEA</strain>
    </source>
</reference>
<dbReference type="InterPro" id="IPR027359">
    <property type="entry name" value="Volt_channel_dom_sf"/>
</dbReference>
<keyword evidence="8 12" id="KW-1133">Transmembrane helix</keyword>
<dbReference type="Pfam" id="PF00520">
    <property type="entry name" value="Ion_trans"/>
    <property type="match status" value="1"/>
</dbReference>
<keyword evidence="10 12" id="KW-0472">Membrane</keyword>
<dbReference type="InterPro" id="IPR005821">
    <property type="entry name" value="Ion_trans_dom"/>
</dbReference>
<evidence type="ECO:0000256" key="6">
    <source>
        <dbReference type="ARBA" id="ARBA00022837"/>
    </source>
</evidence>
<reference evidence="14" key="2">
    <citation type="submission" date="2020-05" db="UniProtKB">
        <authorList>
            <consortium name="EnsemblMetazoa"/>
        </authorList>
    </citation>
    <scope>IDENTIFICATION</scope>
    <source>
        <strain evidence="14">IAEA</strain>
    </source>
</reference>
<proteinExistence type="predicted"/>
<evidence type="ECO:0000256" key="4">
    <source>
        <dbReference type="ARBA" id="ARBA00022673"/>
    </source>
</evidence>
<evidence type="ECO:0000259" key="13">
    <source>
        <dbReference type="Pfam" id="PF00520"/>
    </source>
</evidence>